<accession>A0A8T0FMI9</accession>
<keyword evidence="2" id="KW-1185">Reference proteome</keyword>
<reference evidence="1" key="1">
    <citation type="journal article" date="2020" name="bioRxiv">
        <title>Chromosome-level reference genome of the European wasp spider Argiope bruennichi: a resource for studies on range expansion and evolutionary adaptation.</title>
        <authorList>
            <person name="Sheffer M.M."/>
            <person name="Hoppe A."/>
            <person name="Krehenwinkel H."/>
            <person name="Uhl G."/>
            <person name="Kuss A.W."/>
            <person name="Jensen L."/>
            <person name="Jensen C."/>
            <person name="Gillespie R.G."/>
            <person name="Hoff K.J."/>
            <person name="Prost S."/>
        </authorList>
    </citation>
    <scope>NUCLEOTIDE SEQUENCE</scope>
</reference>
<dbReference type="EMBL" id="JABXBU010000011">
    <property type="protein sequence ID" value="KAF8789993.1"/>
    <property type="molecule type" value="Genomic_DNA"/>
</dbReference>
<dbReference type="AlphaFoldDB" id="A0A8T0FMI9"/>
<evidence type="ECO:0000313" key="1">
    <source>
        <dbReference type="EMBL" id="KAF8789993.1"/>
    </source>
</evidence>
<gene>
    <name evidence="1" type="ORF">HNY73_005083</name>
</gene>
<protein>
    <recommendedName>
        <fullName evidence="3">THAP-type domain-containing protein</fullName>
    </recommendedName>
</protein>
<comment type="caution">
    <text evidence="1">The sequence shown here is derived from an EMBL/GenBank/DDBJ whole genome shotgun (WGS) entry which is preliminary data.</text>
</comment>
<reference evidence="1" key="2">
    <citation type="submission" date="2020-06" db="EMBL/GenBank/DDBJ databases">
        <authorList>
            <person name="Sheffer M."/>
        </authorList>
    </citation>
    <scope>NUCLEOTIDE SEQUENCE</scope>
</reference>
<name>A0A8T0FMI9_ARGBR</name>
<sequence length="97" mass="11138">MSSPRYGKQIQHFVAASDTKASLRYKLLKVCERHFKDGEVLYRTTFYNESTGKTLSTPLKKPRLKENDVPSIFPDCATYLSSSTSQFERVLQKRGND</sequence>
<evidence type="ECO:0008006" key="3">
    <source>
        <dbReference type="Google" id="ProtNLM"/>
    </source>
</evidence>
<evidence type="ECO:0000313" key="2">
    <source>
        <dbReference type="Proteomes" id="UP000807504"/>
    </source>
</evidence>
<proteinExistence type="predicted"/>
<dbReference type="Proteomes" id="UP000807504">
    <property type="component" value="Unassembled WGS sequence"/>
</dbReference>
<organism evidence="1 2">
    <name type="scientific">Argiope bruennichi</name>
    <name type="common">Wasp spider</name>
    <name type="synonym">Aranea bruennichi</name>
    <dbReference type="NCBI Taxonomy" id="94029"/>
    <lineage>
        <taxon>Eukaryota</taxon>
        <taxon>Metazoa</taxon>
        <taxon>Ecdysozoa</taxon>
        <taxon>Arthropoda</taxon>
        <taxon>Chelicerata</taxon>
        <taxon>Arachnida</taxon>
        <taxon>Araneae</taxon>
        <taxon>Araneomorphae</taxon>
        <taxon>Entelegynae</taxon>
        <taxon>Araneoidea</taxon>
        <taxon>Araneidae</taxon>
        <taxon>Argiope</taxon>
    </lineage>
</organism>